<sequence length="101" mass="11307">MTASLLAPNSVTVSIKWGATKNQDEYKLIASDATRVTISQTETCIPVEFKYTPRNNIDSMFLPKNYQLTARVAKGGGLCVGTKDNWHFKYNCTQPVIRAFM</sequence>
<name>A0A3L8PY60_9GAMM</name>
<proteinExistence type="predicted"/>
<keyword evidence="2" id="KW-1185">Reference proteome</keyword>
<evidence type="ECO:0000313" key="2">
    <source>
        <dbReference type="Proteomes" id="UP000281474"/>
    </source>
</evidence>
<gene>
    <name evidence="1" type="ORF">D5018_14505</name>
</gene>
<dbReference type="AlphaFoldDB" id="A0A3L8PY60"/>
<reference evidence="1 2" key="1">
    <citation type="submission" date="2018-09" db="EMBL/GenBank/DDBJ databases">
        <title>Phylogeny of the Shewanellaceae, and recommendation for two new genera, Pseudoshewanella and Parashewanella.</title>
        <authorList>
            <person name="Wang G."/>
        </authorList>
    </citation>
    <scope>NUCLEOTIDE SEQUENCE [LARGE SCALE GENOMIC DNA]</scope>
    <source>
        <strain evidence="1 2">C51</strain>
    </source>
</reference>
<dbReference type="EMBL" id="QZEI01000048">
    <property type="protein sequence ID" value="RLV58982.1"/>
    <property type="molecule type" value="Genomic_DNA"/>
</dbReference>
<protein>
    <submittedName>
        <fullName evidence="1">Uncharacterized protein</fullName>
    </submittedName>
</protein>
<evidence type="ECO:0000313" key="1">
    <source>
        <dbReference type="EMBL" id="RLV58982.1"/>
    </source>
</evidence>
<dbReference type="Proteomes" id="UP000281474">
    <property type="component" value="Unassembled WGS sequence"/>
</dbReference>
<organism evidence="1 2">
    <name type="scientific">Parashewanella curva</name>
    <dbReference type="NCBI Taxonomy" id="2338552"/>
    <lineage>
        <taxon>Bacteria</taxon>
        <taxon>Pseudomonadati</taxon>
        <taxon>Pseudomonadota</taxon>
        <taxon>Gammaproteobacteria</taxon>
        <taxon>Alteromonadales</taxon>
        <taxon>Shewanellaceae</taxon>
        <taxon>Parashewanella</taxon>
    </lineage>
</organism>
<comment type="caution">
    <text evidence="1">The sequence shown here is derived from an EMBL/GenBank/DDBJ whole genome shotgun (WGS) entry which is preliminary data.</text>
</comment>
<dbReference type="RefSeq" id="WP_121839720.1">
    <property type="nucleotide sequence ID" value="NZ_ML014797.1"/>
</dbReference>
<accession>A0A3L8PY60</accession>